<dbReference type="PANTHER" id="PTHR24251:SF26">
    <property type="entry name" value="NEUROPILIN AND TOLLOID-LIKE PROTEIN 2"/>
    <property type="match status" value="1"/>
</dbReference>
<feature type="domain" description="CUB" evidence="6">
    <location>
        <begin position="41"/>
        <end position="155"/>
    </location>
</feature>
<dbReference type="FunFam" id="2.60.120.290:FF:000016">
    <property type="entry name" value="neuropilin and tolloid-like protein 2"/>
    <property type="match status" value="1"/>
</dbReference>
<dbReference type="Pfam" id="PF00431">
    <property type="entry name" value="CUB"/>
    <property type="match status" value="2"/>
</dbReference>
<dbReference type="PROSITE" id="PS01180">
    <property type="entry name" value="CUB"/>
    <property type="match status" value="2"/>
</dbReference>
<dbReference type="Gene3D" id="2.60.120.290">
    <property type="entry name" value="Spermadhesin, CUB domain"/>
    <property type="match status" value="2"/>
</dbReference>
<comment type="caution">
    <text evidence="3">Lacks conserved residue(s) required for the propagation of feature annotation.</text>
</comment>
<dbReference type="Gene3D" id="4.10.400.10">
    <property type="entry name" value="Low-density Lipoprotein Receptor"/>
    <property type="match status" value="1"/>
</dbReference>
<dbReference type="SMART" id="SM00042">
    <property type="entry name" value="CUB"/>
    <property type="match status" value="2"/>
</dbReference>
<dbReference type="InterPro" id="IPR023415">
    <property type="entry name" value="LDLR_class-A_CS"/>
</dbReference>
<dbReference type="FunFam" id="2.60.120.290:FF:000013">
    <property type="entry name" value="Membrane frizzled-related protein"/>
    <property type="match status" value="1"/>
</dbReference>
<evidence type="ECO:0000256" key="1">
    <source>
        <dbReference type="ARBA" id="ARBA00022737"/>
    </source>
</evidence>
<dbReference type="GeneTree" id="ENSGT00940000156041"/>
<keyword evidence="5" id="KW-1133">Transmembrane helix</keyword>
<dbReference type="InterPro" id="IPR000859">
    <property type="entry name" value="CUB_dom"/>
</dbReference>
<reference evidence="8" key="1">
    <citation type="submission" date="2015-09" db="EMBL/GenBank/DDBJ databases">
        <authorList>
            <person name="Sai Rama Sridatta P."/>
        </authorList>
    </citation>
    <scope>NUCLEOTIDE SEQUENCE [LARGE SCALE GENOMIC DNA]</scope>
</reference>
<feature type="disulfide bond" evidence="4">
    <location>
        <begin position="289"/>
        <end position="307"/>
    </location>
</feature>
<feature type="disulfide bond" evidence="4">
    <location>
        <begin position="282"/>
        <end position="294"/>
    </location>
</feature>
<reference evidence="7" key="3">
    <citation type="submission" date="2025-09" db="UniProtKB">
        <authorList>
            <consortium name="Ensembl"/>
        </authorList>
    </citation>
    <scope>IDENTIFICATION</scope>
</reference>
<protein>
    <submittedName>
        <fullName evidence="7">Neuropilin (NRP) and tolloid (TLL)-like 2b</fullName>
    </submittedName>
</protein>
<evidence type="ECO:0000256" key="3">
    <source>
        <dbReference type="PROSITE-ProRule" id="PRU00059"/>
    </source>
</evidence>
<keyword evidence="8" id="KW-1185">Reference proteome</keyword>
<dbReference type="SUPFAM" id="SSF49854">
    <property type="entry name" value="Spermadhesin, CUB domain"/>
    <property type="match status" value="2"/>
</dbReference>
<sequence length="528" mass="59928">MQGNESSGGRWWKQYVLIHSLSSGGSKGVRPSQRPQRSRHCGNWVRNADGGTFSSPNYPNTYPPNKECLYVLEALPRQRIELLFDDTFYIEASFECRFDHIEVRDGPFSFSPLINRFCGSANPGLVLSSGRFMWIRFFSDEELEGIGFQVQYSFTADPEFHLHFELSGADGLIRSSQVEEEYKVRPDQAVDCIWTIRAPKNNRIYLRFLEYQMENSNECKKNFVAVYDGSNAIEDLKAKFCSTVANDIMLDTGVGVVRMWADETSRLSRFRMLFTSFADPPCMGSAFFCHSNMCINTSLVCNGIQNCVFPWDESNCKEKKHKGIFHQITKTHGTIICVSTGVVLLLLIVSILVQVKQPRKKVIENHFDYFDELLPERGGMSGDLGELSEELQSLQALRRSSSGSRCIHEHHCGSQASINSIKASHGAHGLGRGSMELPPFRGDLQSTLPPFRDLNSSSLRKKSWPSIKPGRIQAHHSVGDRVLGRQDRVMEEDEEEEEDGRYDVYVRRAGSRRGNYDMAQQRSLSMDF</sequence>
<proteinExistence type="predicted"/>
<evidence type="ECO:0000259" key="6">
    <source>
        <dbReference type="PROSITE" id="PS01180"/>
    </source>
</evidence>
<dbReference type="GO" id="GO:0035255">
    <property type="term" value="F:ionotropic glutamate receptor binding"/>
    <property type="evidence" value="ECO:0007669"/>
    <property type="project" value="TreeGrafter"/>
</dbReference>
<feature type="transmembrane region" description="Helical" evidence="5">
    <location>
        <begin position="333"/>
        <end position="353"/>
    </location>
</feature>
<dbReference type="CDD" id="cd00041">
    <property type="entry name" value="CUB"/>
    <property type="match status" value="2"/>
</dbReference>
<dbReference type="PROSITE" id="PS50068">
    <property type="entry name" value="LDLRA_2"/>
    <property type="match status" value="1"/>
</dbReference>
<dbReference type="SMART" id="SM00192">
    <property type="entry name" value="LDLa"/>
    <property type="match status" value="1"/>
</dbReference>
<accession>A0A4W6DM68</accession>
<dbReference type="CDD" id="cd00112">
    <property type="entry name" value="LDLa"/>
    <property type="match status" value="1"/>
</dbReference>
<keyword evidence="5" id="KW-0812">Transmembrane</keyword>
<keyword evidence="5" id="KW-0472">Membrane</keyword>
<dbReference type="InterPro" id="IPR035914">
    <property type="entry name" value="Sperma_CUB_dom_sf"/>
</dbReference>
<evidence type="ECO:0000256" key="4">
    <source>
        <dbReference type="PROSITE-ProRule" id="PRU00124"/>
    </source>
</evidence>
<dbReference type="Pfam" id="PF00057">
    <property type="entry name" value="Ldl_recept_a"/>
    <property type="match status" value="1"/>
</dbReference>
<dbReference type="SUPFAM" id="SSF57424">
    <property type="entry name" value="LDL receptor-like module"/>
    <property type="match status" value="1"/>
</dbReference>
<name>A0A4W6DM68_LATCA</name>
<dbReference type="AlphaFoldDB" id="A0A4W6DM68"/>
<organism evidence="7 8">
    <name type="scientific">Lates calcarifer</name>
    <name type="common">Barramundi</name>
    <name type="synonym">Holocentrus calcarifer</name>
    <dbReference type="NCBI Taxonomy" id="8187"/>
    <lineage>
        <taxon>Eukaryota</taxon>
        <taxon>Metazoa</taxon>
        <taxon>Chordata</taxon>
        <taxon>Craniata</taxon>
        <taxon>Vertebrata</taxon>
        <taxon>Euteleostomi</taxon>
        <taxon>Actinopterygii</taxon>
        <taxon>Neopterygii</taxon>
        <taxon>Teleostei</taxon>
        <taxon>Neoteleostei</taxon>
        <taxon>Acanthomorphata</taxon>
        <taxon>Carangaria</taxon>
        <taxon>Carangaria incertae sedis</taxon>
        <taxon>Centropomidae</taxon>
        <taxon>Lates</taxon>
    </lineage>
</organism>
<evidence type="ECO:0000256" key="5">
    <source>
        <dbReference type="SAM" id="Phobius"/>
    </source>
</evidence>
<dbReference type="PANTHER" id="PTHR24251">
    <property type="entry name" value="OVOCHYMASE-RELATED"/>
    <property type="match status" value="1"/>
</dbReference>
<dbReference type="InParanoid" id="A0A4W6DM68"/>
<keyword evidence="2 4" id="KW-1015">Disulfide bond</keyword>
<dbReference type="GO" id="GO:0014069">
    <property type="term" value="C:postsynaptic density"/>
    <property type="evidence" value="ECO:0007669"/>
    <property type="project" value="TreeGrafter"/>
</dbReference>
<dbReference type="Ensembl" id="ENSLCAT00010027000.1">
    <property type="protein sequence ID" value="ENSLCAP00010026439.1"/>
    <property type="gene ID" value="ENSLCAG00010012354.1"/>
</dbReference>
<dbReference type="InterPro" id="IPR036055">
    <property type="entry name" value="LDL_receptor-like_sf"/>
</dbReference>
<dbReference type="STRING" id="8187.ENSLCAP00010026439"/>
<feature type="disulfide bond" evidence="4">
    <location>
        <begin position="301"/>
        <end position="316"/>
    </location>
</feature>
<dbReference type="InterPro" id="IPR002172">
    <property type="entry name" value="LDrepeatLR_classA_rpt"/>
</dbReference>
<keyword evidence="1" id="KW-0677">Repeat</keyword>
<feature type="disulfide bond" evidence="3">
    <location>
        <begin position="41"/>
        <end position="68"/>
    </location>
</feature>
<feature type="domain" description="CUB" evidence="6">
    <location>
        <begin position="162"/>
        <end position="277"/>
    </location>
</feature>
<evidence type="ECO:0000256" key="2">
    <source>
        <dbReference type="ARBA" id="ARBA00023157"/>
    </source>
</evidence>
<dbReference type="PROSITE" id="PS01209">
    <property type="entry name" value="LDLRA_1"/>
    <property type="match status" value="1"/>
</dbReference>
<evidence type="ECO:0000313" key="7">
    <source>
        <dbReference type="Ensembl" id="ENSLCAP00010026439.1"/>
    </source>
</evidence>
<evidence type="ECO:0000313" key="8">
    <source>
        <dbReference type="Proteomes" id="UP000314980"/>
    </source>
</evidence>
<reference evidence="7" key="2">
    <citation type="submission" date="2025-08" db="UniProtKB">
        <authorList>
            <consortium name="Ensembl"/>
        </authorList>
    </citation>
    <scope>IDENTIFICATION</scope>
</reference>
<dbReference type="Proteomes" id="UP000314980">
    <property type="component" value="Unassembled WGS sequence"/>
</dbReference>